<name>A0A2K2CG81_BRADI</name>
<dbReference type="ExpressionAtlas" id="A0A2K2CG81">
    <property type="expression patterns" value="baseline and differential"/>
</dbReference>
<dbReference type="PANTHER" id="PTHR33986">
    <property type="entry name" value="OS02G0535700 PROTEIN"/>
    <property type="match status" value="1"/>
</dbReference>
<dbReference type="EMBL" id="CM000884">
    <property type="protein sequence ID" value="PNT61041.1"/>
    <property type="molecule type" value="Genomic_DNA"/>
</dbReference>
<dbReference type="EnsemblPlants" id="PNT61041">
    <property type="protein sequence ID" value="PNT61041"/>
    <property type="gene ID" value="BRADI_5g09491v3"/>
</dbReference>
<proteinExistence type="predicted"/>
<dbReference type="SUPFAM" id="SSF53756">
    <property type="entry name" value="UDP-Glycosyltransferase/glycogen phosphorylase"/>
    <property type="match status" value="1"/>
</dbReference>
<reference evidence="1 2" key="1">
    <citation type="journal article" date="2010" name="Nature">
        <title>Genome sequencing and analysis of the model grass Brachypodium distachyon.</title>
        <authorList>
            <consortium name="International Brachypodium Initiative"/>
        </authorList>
    </citation>
    <scope>NUCLEOTIDE SEQUENCE [LARGE SCALE GENOMIC DNA]</scope>
    <source>
        <strain evidence="1 2">Bd21</strain>
    </source>
</reference>
<evidence type="ECO:0000313" key="1">
    <source>
        <dbReference type="EMBL" id="PNT61041.1"/>
    </source>
</evidence>
<dbReference type="Proteomes" id="UP000008810">
    <property type="component" value="Chromosome 5"/>
</dbReference>
<sequence length="431" mass="47557">MSIRPVWMPEPPGGGTGAPEIFAGGAGTVRRAIVIGNGCAGAENQCLGLVRALGLADRLTLYRITRPIGGINKWLHFLPISLHKIVDQILRHIFSNTTFAPLFQGKMLAPYPVHNVQSFGLSSVLEADTKKIVTVVHDTFEKEGLAIVVACGRDTISYASSVRFLAPDNVFVIQIQHPRYRLDRFDLVVTPRHDYYALTAKGQQEIPRLFRTWITPREPPGPNVVLTAGALHQADSATLRIAATNWHDELAPLTKPLVVVNIGGPTRNCNYGVDLAKQLVSSLHKVLKTCGSVRISFSRRTPQKVSDLILKEFSTHPKFYIWDGESGFSAAEPNPHLGHLAWADAFIITADSISMISEACSTGKPVYVIGTEHCRWKFSDFHSTLHKRGAVRPFTGLEDMSDSWSYPPLNDAIDVAARVREVLAERGWRLS</sequence>
<dbReference type="InterPro" id="IPR009367">
    <property type="entry name" value="Elm1-like"/>
</dbReference>
<protein>
    <recommendedName>
        <fullName evidence="4">Mitochondrial fission protein ELM1</fullName>
    </recommendedName>
</protein>
<dbReference type="OrthoDB" id="1856981at2759"/>
<accession>A0A2K2CG81</accession>
<organism evidence="1">
    <name type="scientific">Brachypodium distachyon</name>
    <name type="common">Purple false brome</name>
    <name type="synonym">Trachynia distachya</name>
    <dbReference type="NCBI Taxonomy" id="15368"/>
    <lineage>
        <taxon>Eukaryota</taxon>
        <taxon>Viridiplantae</taxon>
        <taxon>Streptophyta</taxon>
        <taxon>Embryophyta</taxon>
        <taxon>Tracheophyta</taxon>
        <taxon>Spermatophyta</taxon>
        <taxon>Magnoliopsida</taxon>
        <taxon>Liliopsida</taxon>
        <taxon>Poales</taxon>
        <taxon>Poaceae</taxon>
        <taxon>BOP clade</taxon>
        <taxon>Pooideae</taxon>
        <taxon>Stipodae</taxon>
        <taxon>Brachypodieae</taxon>
        <taxon>Brachypodium</taxon>
    </lineage>
</organism>
<evidence type="ECO:0008006" key="4">
    <source>
        <dbReference type="Google" id="ProtNLM"/>
    </source>
</evidence>
<dbReference type="Gramene" id="PNT61041">
    <property type="protein sequence ID" value="PNT61041"/>
    <property type="gene ID" value="BRADI_5g09491v3"/>
</dbReference>
<reference evidence="2" key="3">
    <citation type="submission" date="2018-08" db="UniProtKB">
        <authorList>
            <consortium name="EnsemblPlants"/>
        </authorList>
    </citation>
    <scope>IDENTIFICATION</scope>
    <source>
        <strain evidence="2">cv. Bd21</strain>
    </source>
</reference>
<dbReference type="FunCoup" id="A0A2K2CG81">
    <property type="interactions" value="1238"/>
</dbReference>
<reference evidence="1" key="2">
    <citation type="submission" date="2017-06" db="EMBL/GenBank/DDBJ databases">
        <title>WGS assembly of Brachypodium distachyon.</title>
        <authorList>
            <consortium name="The International Brachypodium Initiative"/>
            <person name="Lucas S."/>
            <person name="Harmon-Smith M."/>
            <person name="Lail K."/>
            <person name="Tice H."/>
            <person name="Grimwood J."/>
            <person name="Bruce D."/>
            <person name="Barry K."/>
            <person name="Shu S."/>
            <person name="Lindquist E."/>
            <person name="Wang M."/>
            <person name="Pitluck S."/>
            <person name="Vogel J.P."/>
            <person name="Garvin D.F."/>
            <person name="Mockler T.C."/>
            <person name="Schmutz J."/>
            <person name="Rokhsar D."/>
            <person name="Bevan M.W."/>
        </authorList>
    </citation>
    <scope>NUCLEOTIDE SEQUENCE</scope>
    <source>
        <strain evidence="1">Bd21</strain>
    </source>
</reference>
<keyword evidence="3" id="KW-1185">Reference proteome</keyword>
<dbReference type="AlphaFoldDB" id="A0A2K2CG81"/>
<evidence type="ECO:0000313" key="2">
    <source>
        <dbReference type="EnsemblPlants" id="PNT61041"/>
    </source>
</evidence>
<evidence type="ECO:0000313" key="3">
    <source>
        <dbReference type="Proteomes" id="UP000008810"/>
    </source>
</evidence>
<dbReference type="Pfam" id="PF06258">
    <property type="entry name" value="Mito_fiss_Elm1"/>
    <property type="match status" value="1"/>
</dbReference>
<dbReference type="PANTHER" id="PTHR33986:SF12">
    <property type="entry name" value="MITOCHONDRIAL FISSION PROTEIN ELM1"/>
    <property type="match status" value="1"/>
</dbReference>
<gene>
    <name evidence="1" type="ORF">BRADI_5g09491v3</name>
</gene>